<reference evidence="6" key="1">
    <citation type="submission" date="2015-09" db="EMBL/GenBank/DDBJ databases">
        <authorList>
            <person name="Rodrigo-Torres Lidia"/>
            <person name="Arahal R.David."/>
        </authorList>
    </citation>
    <scope>NUCLEOTIDE SEQUENCE [LARGE SCALE GENOMIC DNA]</scope>
    <source>
        <strain evidence="6">CECT 5114</strain>
    </source>
</reference>
<dbReference type="PROSITE" id="PS50902">
    <property type="entry name" value="FLAVODOXIN_LIKE"/>
    <property type="match status" value="1"/>
</dbReference>
<dbReference type="AlphaFoldDB" id="A0A0P1IMR3"/>
<sequence length="141" mass="15230">MGNAEFLCEDLENSVPEGISTKCNSMEDVAPTDLNGDTLYVFVVSTYGAGDVPNTAQPFYEDLQAAKTDLSHVRFAMFGLGDSNFSDTFNQGSEKVMGLLEECGAKRLGERGLFDASGPEMPEDIAEPWLQGILEMASQST</sequence>
<dbReference type="EC" id="1.8.1.2" evidence="5"/>
<evidence type="ECO:0000259" key="4">
    <source>
        <dbReference type="PROSITE" id="PS50902"/>
    </source>
</evidence>
<evidence type="ECO:0000313" key="6">
    <source>
        <dbReference type="Proteomes" id="UP000051184"/>
    </source>
</evidence>
<keyword evidence="3" id="KW-0813">Transport</keyword>
<dbReference type="RefSeq" id="WP_258953910.1">
    <property type="nucleotide sequence ID" value="NZ_CYTO01000003.1"/>
</dbReference>
<keyword evidence="3" id="KW-0249">Electron transport</keyword>
<keyword evidence="5" id="KW-0560">Oxidoreductase</keyword>
<dbReference type="Pfam" id="PF00258">
    <property type="entry name" value="Flavodoxin_1"/>
    <property type="match status" value="1"/>
</dbReference>
<protein>
    <submittedName>
        <fullName evidence="5">Sulfite reductase [NADPH] flavoprotein alpha-component</fullName>
        <ecNumber evidence="5">1.8.1.2</ecNumber>
    </submittedName>
</protein>
<dbReference type="SUPFAM" id="SSF52218">
    <property type="entry name" value="Flavoproteins"/>
    <property type="match status" value="1"/>
</dbReference>
<keyword evidence="6" id="KW-1185">Reference proteome</keyword>
<dbReference type="EMBL" id="CYUE01000003">
    <property type="protein sequence ID" value="CUK24878.1"/>
    <property type="molecule type" value="Genomic_DNA"/>
</dbReference>
<dbReference type="Gene3D" id="3.40.50.360">
    <property type="match status" value="1"/>
</dbReference>
<dbReference type="GO" id="GO:0050660">
    <property type="term" value="F:flavin adenine dinucleotide binding"/>
    <property type="evidence" value="ECO:0007669"/>
    <property type="project" value="TreeGrafter"/>
</dbReference>
<feature type="domain" description="Flavodoxin-like" evidence="4">
    <location>
        <begin position="1"/>
        <end position="134"/>
    </location>
</feature>
<evidence type="ECO:0000256" key="3">
    <source>
        <dbReference type="ARBA" id="ARBA00022982"/>
    </source>
</evidence>
<dbReference type="GO" id="GO:0010181">
    <property type="term" value="F:FMN binding"/>
    <property type="evidence" value="ECO:0007669"/>
    <property type="project" value="InterPro"/>
</dbReference>
<dbReference type="PRINTS" id="PR00369">
    <property type="entry name" value="FLAVODOXIN"/>
</dbReference>
<dbReference type="STRING" id="1715691.TA5113_00126"/>
<dbReference type="InterPro" id="IPR029039">
    <property type="entry name" value="Flavoprotein-like_sf"/>
</dbReference>
<accession>A0A0P1IMR3</accession>
<organism evidence="5 6">
    <name type="scientific">Cognatishimia activa</name>
    <dbReference type="NCBI Taxonomy" id="1715691"/>
    <lineage>
        <taxon>Bacteria</taxon>
        <taxon>Pseudomonadati</taxon>
        <taxon>Pseudomonadota</taxon>
        <taxon>Alphaproteobacteria</taxon>
        <taxon>Rhodobacterales</taxon>
        <taxon>Paracoccaceae</taxon>
        <taxon>Cognatishimia</taxon>
    </lineage>
</organism>
<keyword evidence="1" id="KW-0285">Flavoprotein</keyword>
<proteinExistence type="predicted"/>
<name>A0A0P1IMR3_9RHOB</name>
<dbReference type="InterPro" id="IPR001094">
    <property type="entry name" value="Flavdoxin-like"/>
</dbReference>
<dbReference type="GO" id="GO:0004783">
    <property type="term" value="F:sulfite reductase (NADPH) activity"/>
    <property type="evidence" value="ECO:0007669"/>
    <property type="project" value="UniProtKB-EC"/>
</dbReference>
<keyword evidence="2" id="KW-0288">FMN</keyword>
<dbReference type="InterPro" id="IPR008254">
    <property type="entry name" value="Flavodoxin/NO_synth"/>
</dbReference>
<evidence type="ECO:0000256" key="1">
    <source>
        <dbReference type="ARBA" id="ARBA00022630"/>
    </source>
</evidence>
<dbReference type="Proteomes" id="UP000051184">
    <property type="component" value="Unassembled WGS sequence"/>
</dbReference>
<dbReference type="GO" id="GO:0005829">
    <property type="term" value="C:cytosol"/>
    <property type="evidence" value="ECO:0007669"/>
    <property type="project" value="TreeGrafter"/>
</dbReference>
<gene>
    <name evidence="5" type="primary">cysJ_1</name>
    <name evidence="5" type="ORF">TA5114_00665</name>
</gene>
<evidence type="ECO:0000256" key="2">
    <source>
        <dbReference type="ARBA" id="ARBA00022643"/>
    </source>
</evidence>
<dbReference type="PANTHER" id="PTHR19384">
    <property type="entry name" value="NITRIC OXIDE SYNTHASE-RELATED"/>
    <property type="match status" value="1"/>
</dbReference>
<evidence type="ECO:0000313" key="5">
    <source>
        <dbReference type="EMBL" id="CUK24878.1"/>
    </source>
</evidence>